<dbReference type="InterPro" id="IPR032466">
    <property type="entry name" value="Metal_Hydrolase"/>
</dbReference>
<evidence type="ECO:0000313" key="7">
    <source>
        <dbReference type="EMBL" id="CAD7233379.1"/>
    </source>
</evidence>
<accession>A0A7R8WKD2</accession>
<keyword evidence="3" id="KW-0479">Metal-binding</keyword>
<feature type="non-terminal residue" evidence="7">
    <location>
        <position position="170"/>
    </location>
</feature>
<dbReference type="Pfam" id="PF01026">
    <property type="entry name" value="TatD_DNase"/>
    <property type="match status" value="1"/>
</dbReference>
<dbReference type="Gene3D" id="3.20.20.140">
    <property type="entry name" value="Metal-dependent hydrolases"/>
    <property type="match status" value="1"/>
</dbReference>
<dbReference type="PANTHER" id="PTHR10060">
    <property type="entry name" value="TATD FAMILY DEOXYRIBONUCLEASE"/>
    <property type="match status" value="1"/>
</dbReference>
<comment type="function">
    <text evidence="6">Deoxyribonuclease which catalyzes (in vitro) the decatenation of kinetoplast DNA, which are circular DNA catenated to each other, producing linear DNA molecules. Plays an important role in chromosomal segregation and cell cycle progression during eye development probably via its DNA decatenation activity.</text>
</comment>
<proteinExistence type="inferred from homology"/>
<dbReference type="GO" id="GO:0046872">
    <property type="term" value="F:metal ion binding"/>
    <property type="evidence" value="ECO:0007669"/>
    <property type="project" value="UniProtKB-KW"/>
</dbReference>
<evidence type="ECO:0000256" key="1">
    <source>
        <dbReference type="ARBA" id="ARBA00009275"/>
    </source>
</evidence>
<comment type="similarity">
    <text evidence="1">Belongs to the metallo-dependent hydrolases superfamily. TatD-type hydrolase family.</text>
</comment>
<dbReference type="AlphaFoldDB" id="A0A7R8WKD2"/>
<protein>
    <recommendedName>
        <fullName evidence="5">Deoxyribonuclease TATDN1</fullName>
    </recommendedName>
</protein>
<dbReference type="SUPFAM" id="SSF51556">
    <property type="entry name" value="Metallo-dependent hydrolases"/>
    <property type="match status" value="1"/>
</dbReference>
<gene>
    <name evidence="7" type="ORF">CTOB1V02_LOCUS11201</name>
</gene>
<dbReference type="OrthoDB" id="413993at2759"/>
<reference evidence="7" key="1">
    <citation type="submission" date="2020-11" db="EMBL/GenBank/DDBJ databases">
        <authorList>
            <person name="Tran Van P."/>
        </authorList>
    </citation>
    <scope>NUCLEOTIDE SEQUENCE</scope>
</reference>
<evidence type="ECO:0000256" key="2">
    <source>
        <dbReference type="ARBA" id="ARBA00022722"/>
    </source>
</evidence>
<dbReference type="GO" id="GO:0005829">
    <property type="term" value="C:cytosol"/>
    <property type="evidence" value="ECO:0007669"/>
    <property type="project" value="TreeGrafter"/>
</dbReference>
<dbReference type="GO" id="GO:0008310">
    <property type="term" value="F:single-stranded DNA 3'-5' DNA exonuclease activity"/>
    <property type="evidence" value="ECO:0007669"/>
    <property type="project" value="TreeGrafter"/>
</dbReference>
<dbReference type="EMBL" id="OB666152">
    <property type="protein sequence ID" value="CAD7233379.1"/>
    <property type="molecule type" value="Genomic_DNA"/>
</dbReference>
<sequence>VTLAVELQKPLFLHERDANREMLEILSSHRSQLPPTVIHCFTGTREMAMQYLELGLYLGLTGYLWKDKSSNGVRSLLTEQLIPLDKLLLETDAPFMFPNFRGAKLPPDVRSALTPSSTVPLDRYCSFSRNEPCSLPLILELVAAFMKKPPHEVALATTFNAIKVFGLRSG</sequence>
<name>A0A7R8WKD2_9CRUS</name>
<evidence type="ECO:0000256" key="3">
    <source>
        <dbReference type="ARBA" id="ARBA00022723"/>
    </source>
</evidence>
<keyword evidence="4" id="KW-0378">Hydrolase</keyword>
<dbReference type="InterPro" id="IPR001130">
    <property type="entry name" value="TatD-like"/>
</dbReference>
<evidence type="ECO:0000256" key="6">
    <source>
        <dbReference type="ARBA" id="ARBA00045223"/>
    </source>
</evidence>
<evidence type="ECO:0000256" key="5">
    <source>
        <dbReference type="ARBA" id="ARBA00039767"/>
    </source>
</evidence>
<evidence type="ECO:0000256" key="4">
    <source>
        <dbReference type="ARBA" id="ARBA00022801"/>
    </source>
</evidence>
<dbReference type="PANTHER" id="PTHR10060:SF15">
    <property type="entry name" value="DEOXYRIBONUCLEASE TATDN1"/>
    <property type="match status" value="1"/>
</dbReference>
<dbReference type="InterPro" id="IPR050891">
    <property type="entry name" value="TatD-type_Hydrolase"/>
</dbReference>
<keyword evidence="2" id="KW-0540">Nuclease</keyword>
<organism evidence="7">
    <name type="scientific">Cyprideis torosa</name>
    <dbReference type="NCBI Taxonomy" id="163714"/>
    <lineage>
        <taxon>Eukaryota</taxon>
        <taxon>Metazoa</taxon>
        <taxon>Ecdysozoa</taxon>
        <taxon>Arthropoda</taxon>
        <taxon>Crustacea</taxon>
        <taxon>Oligostraca</taxon>
        <taxon>Ostracoda</taxon>
        <taxon>Podocopa</taxon>
        <taxon>Podocopida</taxon>
        <taxon>Cytherocopina</taxon>
        <taxon>Cytheroidea</taxon>
        <taxon>Cytherideidae</taxon>
        <taxon>Cyprideis</taxon>
    </lineage>
</organism>